<dbReference type="InterPro" id="IPR002033">
    <property type="entry name" value="TatC"/>
</dbReference>
<sequence>MPGAKDLFDESSMSFGSHLESLRTHLIRAILGLFVGVAISLIYGDTIIKEISAPILEALEKNSAKKASNPEKTDFWKSRWDTFQQYISGKEKPNQPKEKEDIKKLNSNTIRIKVSPRMIAQTLHEAYPEIYNAPPKKKDAEEDEYIYWTVSSDDIQRWNQAVKENYKPKTFNVQEAFLTYLKVALVSGFILASPWIFYQLWLFVAAGLYPHERKYVYLYMPVSIGLFLLGAFFCFKWVLPLVLVFLLEFNNFLNTQATIRLSEYISFAIMLPVMFGLSFQLPLVMLLLERLHIMNVKTYREKRRMAILIISIASMLMTPSDPMSMMMMMIPLCILYELGIWMCKMAGPQTNPFDEIAAT</sequence>
<dbReference type="HAMAP" id="MF_00902">
    <property type="entry name" value="TatC"/>
    <property type="match status" value="1"/>
</dbReference>
<evidence type="ECO:0000256" key="3">
    <source>
        <dbReference type="ARBA" id="ARBA00022989"/>
    </source>
</evidence>
<dbReference type="GO" id="GO:0033281">
    <property type="term" value="C:TAT protein transport complex"/>
    <property type="evidence" value="ECO:0007669"/>
    <property type="project" value="TreeGrafter"/>
</dbReference>
<accession>A0A3B1DX00</accession>
<dbReference type="PROSITE" id="PS01218">
    <property type="entry name" value="TATC"/>
    <property type="match status" value="1"/>
</dbReference>
<evidence type="ECO:0000256" key="2">
    <source>
        <dbReference type="ARBA" id="ARBA00022692"/>
    </source>
</evidence>
<evidence type="ECO:0000313" key="6">
    <source>
        <dbReference type="EMBL" id="VAX36735.1"/>
    </source>
</evidence>
<dbReference type="Pfam" id="PF00902">
    <property type="entry name" value="TatC"/>
    <property type="match status" value="1"/>
</dbReference>
<gene>
    <name evidence="6" type="ORF">MNBD_PLANCTO02-3362</name>
</gene>
<comment type="subcellular location">
    <subcellularLocation>
        <location evidence="1">Membrane</location>
        <topology evidence="1">Multi-pass membrane protein</topology>
    </subcellularLocation>
</comment>
<feature type="transmembrane region" description="Helical" evidence="5">
    <location>
        <begin position="325"/>
        <end position="343"/>
    </location>
</feature>
<keyword evidence="4 5" id="KW-0472">Membrane</keyword>
<dbReference type="NCBIfam" id="TIGR00945">
    <property type="entry name" value="tatC"/>
    <property type="match status" value="1"/>
</dbReference>
<feature type="transmembrane region" description="Helical" evidence="5">
    <location>
        <begin position="216"/>
        <end position="247"/>
    </location>
</feature>
<evidence type="ECO:0000256" key="5">
    <source>
        <dbReference type="SAM" id="Phobius"/>
    </source>
</evidence>
<feature type="transmembrane region" description="Helical" evidence="5">
    <location>
        <begin position="177"/>
        <end position="204"/>
    </location>
</feature>
<dbReference type="GO" id="GO:0043953">
    <property type="term" value="P:protein transport by the Tat complex"/>
    <property type="evidence" value="ECO:0007669"/>
    <property type="project" value="TreeGrafter"/>
</dbReference>
<keyword evidence="3 5" id="KW-1133">Transmembrane helix</keyword>
<name>A0A3B1DX00_9ZZZZ</name>
<proteinExistence type="inferred from homology"/>
<keyword evidence="2 5" id="KW-0812">Transmembrane</keyword>
<evidence type="ECO:0000256" key="1">
    <source>
        <dbReference type="ARBA" id="ARBA00004141"/>
    </source>
</evidence>
<feature type="transmembrane region" description="Helical" evidence="5">
    <location>
        <begin position="26"/>
        <end position="44"/>
    </location>
</feature>
<dbReference type="InterPro" id="IPR019820">
    <property type="entry name" value="Sec-indep_translocase_CS"/>
</dbReference>
<evidence type="ECO:0000256" key="4">
    <source>
        <dbReference type="ARBA" id="ARBA00023136"/>
    </source>
</evidence>
<dbReference type="AlphaFoldDB" id="A0A3B1DX00"/>
<dbReference type="GO" id="GO:0065002">
    <property type="term" value="P:intracellular protein transmembrane transport"/>
    <property type="evidence" value="ECO:0007669"/>
    <property type="project" value="TreeGrafter"/>
</dbReference>
<organism evidence="6">
    <name type="scientific">hydrothermal vent metagenome</name>
    <dbReference type="NCBI Taxonomy" id="652676"/>
    <lineage>
        <taxon>unclassified sequences</taxon>
        <taxon>metagenomes</taxon>
        <taxon>ecological metagenomes</taxon>
    </lineage>
</organism>
<dbReference type="PANTHER" id="PTHR30371">
    <property type="entry name" value="SEC-INDEPENDENT PROTEIN TRANSLOCASE PROTEIN TATC"/>
    <property type="match status" value="1"/>
</dbReference>
<protein>
    <submittedName>
        <fullName evidence="6">Twin-arginine translocation protein TatC</fullName>
    </submittedName>
</protein>
<feature type="transmembrane region" description="Helical" evidence="5">
    <location>
        <begin position="267"/>
        <end position="291"/>
    </location>
</feature>
<dbReference type="GO" id="GO:0009977">
    <property type="term" value="F:proton motive force dependent protein transmembrane transporter activity"/>
    <property type="evidence" value="ECO:0007669"/>
    <property type="project" value="TreeGrafter"/>
</dbReference>
<dbReference type="EMBL" id="UOGL01000076">
    <property type="protein sequence ID" value="VAX36735.1"/>
    <property type="molecule type" value="Genomic_DNA"/>
</dbReference>
<dbReference type="PANTHER" id="PTHR30371:SF0">
    <property type="entry name" value="SEC-INDEPENDENT PROTEIN TRANSLOCASE PROTEIN TATC, CHLOROPLASTIC-RELATED"/>
    <property type="match status" value="1"/>
</dbReference>
<reference evidence="6" key="1">
    <citation type="submission" date="2018-06" db="EMBL/GenBank/DDBJ databases">
        <authorList>
            <person name="Zhirakovskaya E."/>
        </authorList>
    </citation>
    <scope>NUCLEOTIDE SEQUENCE</scope>
</reference>